<dbReference type="Gene3D" id="3.40.50.300">
    <property type="entry name" value="P-loop containing nucleotide triphosphate hydrolases"/>
    <property type="match status" value="1"/>
</dbReference>
<protein>
    <submittedName>
        <fullName evidence="2">Uncharacterized protein</fullName>
    </submittedName>
</protein>
<keyword evidence="3" id="KW-1185">Reference proteome</keyword>
<dbReference type="GO" id="GO:0005525">
    <property type="term" value="F:GTP binding"/>
    <property type="evidence" value="ECO:0007669"/>
    <property type="project" value="InterPro"/>
</dbReference>
<dbReference type="PANTHER" id="PTHR47979">
    <property type="entry name" value="DRAB11-RELATED"/>
    <property type="match status" value="1"/>
</dbReference>
<dbReference type="NCBIfam" id="TIGR00231">
    <property type="entry name" value="small_GTP"/>
    <property type="match status" value="1"/>
</dbReference>
<dbReference type="InterPro" id="IPR005225">
    <property type="entry name" value="Small_GTP-bd"/>
</dbReference>
<dbReference type="EMBL" id="AUSU01007527">
    <property type="protein sequence ID" value="EPS60497.1"/>
    <property type="molecule type" value="Genomic_DNA"/>
</dbReference>
<dbReference type="InterPro" id="IPR027417">
    <property type="entry name" value="P-loop_NTPase"/>
</dbReference>
<sequence>MSNDYEYMFKYIIIGDIAVGKSRLLFEFIGKPFRQVHDVAIGAEYGSRVVWNYGRPIKLRIWDTARQEAFAAITGSYYGGTAGVLLVYDITRQI</sequence>
<dbReference type="FunFam" id="3.40.50.300:FF:001447">
    <property type="entry name" value="Ras-related protein Rab-1B"/>
    <property type="match status" value="1"/>
</dbReference>
<dbReference type="PROSITE" id="PS51419">
    <property type="entry name" value="RAB"/>
    <property type="match status" value="1"/>
</dbReference>
<evidence type="ECO:0000313" key="2">
    <source>
        <dbReference type="EMBL" id="EPS60497.1"/>
    </source>
</evidence>
<accession>S8DLN4</accession>
<gene>
    <name evidence="2" type="ORF">M569_14306</name>
</gene>
<dbReference type="Proteomes" id="UP000015453">
    <property type="component" value="Unassembled WGS sequence"/>
</dbReference>
<dbReference type="InterPro" id="IPR001806">
    <property type="entry name" value="Small_GTPase"/>
</dbReference>
<organism evidence="2 3">
    <name type="scientific">Genlisea aurea</name>
    <dbReference type="NCBI Taxonomy" id="192259"/>
    <lineage>
        <taxon>Eukaryota</taxon>
        <taxon>Viridiplantae</taxon>
        <taxon>Streptophyta</taxon>
        <taxon>Embryophyta</taxon>
        <taxon>Tracheophyta</taxon>
        <taxon>Spermatophyta</taxon>
        <taxon>Magnoliopsida</taxon>
        <taxon>eudicotyledons</taxon>
        <taxon>Gunneridae</taxon>
        <taxon>Pentapetalae</taxon>
        <taxon>asterids</taxon>
        <taxon>lamiids</taxon>
        <taxon>Lamiales</taxon>
        <taxon>Lentibulariaceae</taxon>
        <taxon>Genlisea</taxon>
    </lineage>
</organism>
<name>S8DLN4_9LAMI</name>
<dbReference type="AlphaFoldDB" id="S8DLN4"/>
<evidence type="ECO:0000256" key="1">
    <source>
        <dbReference type="ARBA" id="ARBA00006270"/>
    </source>
</evidence>
<dbReference type="InterPro" id="IPR050209">
    <property type="entry name" value="Rab_GTPases_membrane_traffic"/>
</dbReference>
<evidence type="ECO:0000313" key="3">
    <source>
        <dbReference type="Proteomes" id="UP000015453"/>
    </source>
</evidence>
<dbReference type="SMART" id="SM00175">
    <property type="entry name" value="RAB"/>
    <property type="match status" value="1"/>
</dbReference>
<comment type="similarity">
    <text evidence="1">Belongs to the small GTPase superfamily. Rab family.</text>
</comment>
<proteinExistence type="inferred from homology"/>
<comment type="caution">
    <text evidence="2">The sequence shown here is derived from an EMBL/GenBank/DDBJ whole genome shotgun (WGS) entry which is preliminary data.</text>
</comment>
<dbReference type="PRINTS" id="PR00449">
    <property type="entry name" value="RASTRNSFRMNG"/>
</dbReference>
<dbReference type="OrthoDB" id="9989112at2759"/>
<dbReference type="Pfam" id="PF00071">
    <property type="entry name" value="Ras"/>
    <property type="match status" value="1"/>
</dbReference>
<dbReference type="GO" id="GO:0003924">
    <property type="term" value="F:GTPase activity"/>
    <property type="evidence" value="ECO:0007669"/>
    <property type="project" value="InterPro"/>
</dbReference>
<dbReference type="SUPFAM" id="SSF52540">
    <property type="entry name" value="P-loop containing nucleoside triphosphate hydrolases"/>
    <property type="match status" value="1"/>
</dbReference>
<reference evidence="2 3" key="1">
    <citation type="journal article" date="2013" name="BMC Genomics">
        <title>The miniature genome of a carnivorous plant Genlisea aurea contains a low number of genes and short non-coding sequences.</title>
        <authorList>
            <person name="Leushkin E.V."/>
            <person name="Sutormin R.A."/>
            <person name="Nabieva E.R."/>
            <person name="Penin A.A."/>
            <person name="Kondrashov A.S."/>
            <person name="Logacheva M.D."/>
        </authorList>
    </citation>
    <scope>NUCLEOTIDE SEQUENCE [LARGE SCALE GENOMIC DNA]</scope>
</reference>